<name>A0A1F7UWA7_9BACT</name>
<dbReference type="PANTHER" id="PTHR12558:SF13">
    <property type="entry name" value="CELL DIVISION CYCLE PROTEIN 27 HOMOLOG"/>
    <property type="match status" value="1"/>
</dbReference>
<dbReference type="Gene3D" id="1.25.40.10">
    <property type="entry name" value="Tetratricopeptide repeat domain"/>
    <property type="match status" value="1"/>
</dbReference>
<comment type="caution">
    <text evidence="3">The sequence shown here is derived from an EMBL/GenBank/DDBJ whole genome shotgun (WGS) entry which is preliminary data.</text>
</comment>
<evidence type="ECO:0000313" key="3">
    <source>
        <dbReference type="EMBL" id="OGL82571.1"/>
    </source>
</evidence>
<evidence type="ECO:0000256" key="2">
    <source>
        <dbReference type="SAM" id="Phobius"/>
    </source>
</evidence>
<evidence type="ECO:0000313" key="4">
    <source>
        <dbReference type="Proteomes" id="UP000176846"/>
    </source>
</evidence>
<dbReference type="InterPro" id="IPR019734">
    <property type="entry name" value="TPR_rpt"/>
</dbReference>
<accession>A0A1F7UWA7</accession>
<keyword evidence="2" id="KW-1133">Transmembrane helix</keyword>
<dbReference type="Pfam" id="PF13432">
    <property type="entry name" value="TPR_16"/>
    <property type="match status" value="2"/>
</dbReference>
<dbReference type="SUPFAM" id="SSF48452">
    <property type="entry name" value="TPR-like"/>
    <property type="match status" value="1"/>
</dbReference>
<dbReference type="PANTHER" id="PTHR12558">
    <property type="entry name" value="CELL DIVISION CYCLE 16,23,27"/>
    <property type="match status" value="1"/>
</dbReference>
<feature type="transmembrane region" description="Helical" evidence="2">
    <location>
        <begin position="6"/>
        <end position="23"/>
    </location>
</feature>
<dbReference type="EMBL" id="MGEK01000017">
    <property type="protein sequence ID" value="OGL82571.1"/>
    <property type="molecule type" value="Genomic_DNA"/>
</dbReference>
<feature type="repeat" description="TPR" evidence="1">
    <location>
        <begin position="185"/>
        <end position="218"/>
    </location>
</feature>
<dbReference type="AlphaFoldDB" id="A0A1F7UWA7"/>
<dbReference type="PROSITE" id="PS50005">
    <property type="entry name" value="TPR"/>
    <property type="match status" value="2"/>
</dbReference>
<dbReference type="Proteomes" id="UP000176846">
    <property type="component" value="Unassembled WGS sequence"/>
</dbReference>
<gene>
    <name evidence="3" type="ORF">A2936_01600</name>
</gene>
<sequence>MPFNVLPVLLIFTALGVIIVVVLRRLPEITSINTETIPEIKAANVKRQLLARRLERKIRYTIMAVWESTATLRAGAKEKAISYYQKLSKLEEHYRQLPTIKTDGVADINSSSPTDQPSQLVREADNERQVGRLPEAEQLYLKAIKLDPRRADAYLGLGLVYRAQRQYKEAIEALVYARKLCHDDNSIVLMLGEVYIEAGRPGEALSIFQAVVKSEPRNEHHLDRLLEAAILLGKKKLALTTLSALTEINPEHLKLVSFKQRIAAIPSKPRRIVG</sequence>
<protein>
    <submittedName>
        <fullName evidence="3">Uncharacterized protein</fullName>
    </submittedName>
</protein>
<organism evidence="3 4">
    <name type="scientific">Candidatus Uhrbacteria bacterium RIFCSPLOWO2_01_FULL_47_25</name>
    <dbReference type="NCBI Taxonomy" id="1802402"/>
    <lineage>
        <taxon>Bacteria</taxon>
        <taxon>Candidatus Uhriibacteriota</taxon>
    </lineage>
</organism>
<feature type="repeat" description="TPR" evidence="1">
    <location>
        <begin position="151"/>
        <end position="184"/>
    </location>
</feature>
<keyword evidence="2" id="KW-0472">Membrane</keyword>
<keyword evidence="2" id="KW-0812">Transmembrane</keyword>
<evidence type="ECO:0000256" key="1">
    <source>
        <dbReference type="PROSITE-ProRule" id="PRU00339"/>
    </source>
</evidence>
<keyword evidence="1" id="KW-0802">TPR repeat</keyword>
<dbReference type="SMART" id="SM00028">
    <property type="entry name" value="TPR"/>
    <property type="match status" value="3"/>
</dbReference>
<reference evidence="3 4" key="1">
    <citation type="journal article" date="2016" name="Nat. Commun.">
        <title>Thousands of microbial genomes shed light on interconnected biogeochemical processes in an aquifer system.</title>
        <authorList>
            <person name="Anantharaman K."/>
            <person name="Brown C.T."/>
            <person name="Hug L.A."/>
            <person name="Sharon I."/>
            <person name="Castelle C.J."/>
            <person name="Probst A.J."/>
            <person name="Thomas B.C."/>
            <person name="Singh A."/>
            <person name="Wilkins M.J."/>
            <person name="Karaoz U."/>
            <person name="Brodie E.L."/>
            <person name="Williams K.H."/>
            <person name="Hubbard S.S."/>
            <person name="Banfield J.F."/>
        </authorList>
    </citation>
    <scope>NUCLEOTIDE SEQUENCE [LARGE SCALE GENOMIC DNA]</scope>
</reference>
<dbReference type="InterPro" id="IPR011990">
    <property type="entry name" value="TPR-like_helical_dom_sf"/>
</dbReference>
<proteinExistence type="predicted"/>